<evidence type="ECO:0000256" key="1">
    <source>
        <dbReference type="ARBA" id="ARBA00023125"/>
    </source>
</evidence>
<keyword evidence="4" id="KW-1185">Reference proteome</keyword>
<evidence type="ECO:0000256" key="2">
    <source>
        <dbReference type="ARBA" id="ARBA00034078"/>
    </source>
</evidence>
<dbReference type="SUPFAM" id="SSF46785">
    <property type="entry name" value="Winged helix' DNA-binding domain"/>
    <property type="match status" value="1"/>
</dbReference>
<dbReference type="Gene3D" id="1.10.10.10">
    <property type="entry name" value="Winged helix-like DNA-binding domain superfamily/Winged helix DNA-binding domain"/>
    <property type="match status" value="1"/>
</dbReference>
<dbReference type="PANTHER" id="PTHR33221:SF4">
    <property type="entry name" value="HTH-TYPE TRANSCRIPTIONAL REPRESSOR NSRR"/>
    <property type="match status" value="1"/>
</dbReference>
<dbReference type="EMBL" id="BMVN01000035">
    <property type="protein sequence ID" value="GHA55399.1"/>
    <property type="molecule type" value="Genomic_DNA"/>
</dbReference>
<accession>A0ABQ3D4R2</accession>
<gene>
    <name evidence="3" type="primary">nsrR</name>
    <name evidence="3" type="ORF">GCM10010345_70050</name>
</gene>
<keyword evidence="1" id="KW-0238">DNA-binding</keyword>
<dbReference type="PROSITE" id="PS51197">
    <property type="entry name" value="HTH_RRF2_2"/>
    <property type="match status" value="1"/>
</dbReference>
<evidence type="ECO:0000313" key="4">
    <source>
        <dbReference type="Proteomes" id="UP000653644"/>
    </source>
</evidence>
<protein>
    <submittedName>
        <fullName evidence="3">HTH-type transcriptional repressor NsrR</fullName>
    </submittedName>
</protein>
<comment type="caution">
    <text evidence="3">The sequence shown here is derived from an EMBL/GenBank/DDBJ whole genome shotgun (WGS) entry which is preliminary data.</text>
</comment>
<dbReference type="InterPro" id="IPR036390">
    <property type="entry name" value="WH_DNA-bd_sf"/>
</dbReference>
<name>A0ABQ3D4R2_9ACTN</name>
<dbReference type="PANTHER" id="PTHR33221">
    <property type="entry name" value="WINGED HELIX-TURN-HELIX TRANSCRIPTIONAL REGULATOR, RRF2 FAMILY"/>
    <property type="match status" value="1"/>
</dbReference>
<sequence length="166" mass="17874">MRITPSKCESQMQECYGDLVRLTRYTDLALRAVMRLAVLDGDQLVTTRQIAESMNVPYTHMTKAVAELQHLGVIEARRGRNGGLSLTAAGRDTGVGELIRTLENDREVVVCEGDTPCPLSGACRLRNALRQAQMAFYASLDTVTVADLVKSPTGPVLLTLGAAPAG</sequence>
<dbReference type="InterPro" id="IPR000944">
    <property type="entry name" value="Tscrpt_reg_Rrf2"/>
</dbReference>
<dbReference type="Proteomes" id="UP000653644">
    <property type="component" value="Unassembled WGS sequence"/>
</dbReference>
<reference evidence="4" key="1">
    <citation type="journal article" date="2019" name="Int. J. Syst. Evol. Microbiol.">
        <title>The Global Catalogue of Microorganisms (GCM) 10K type strain sequencing project: providing services to taxonomists for standard genome sequencing and annotation.</title>
        <authorList>
            <consortium name="The Broad Institute Genomics Platform"/>
            <consortium name="The Broad Institute Genome Sequencing Center for Infectious Disease"/>
            <person name="Wu L."/>
            <person name="Ma J."/>
        </authorList>
    </citation>
    <scope>NUCLEOTIDE SEQUENCE [LARGE SCALE GENOMIC DNA]</scope>
    <source>
        <strain evidence="4">JCM 4733</strain>
    </source>
</reference>
<organism evidence="3 4">
    <name type="scientific">Streptomyces canarius</name>
    <dbReference type="NCBI Taxonomy" id="285453"/>
    <lineage>
        <taxon>Bacteria</taxon>
        <taxon>Bacillati</taxon>
        <taxon>Actinomycetota</taxon>
        <taxon>Actinomycetes</taxon>
        <taxon>Kitasatosporales</taxon>
        <taxon>Streptomycetaceae</taxon>
        <taxon>Streptomyces</taxon>
    </lineage>
</organism>
<evidence type="ECO:0000313" key="3">
    <source>
        <dbReference type="EMBL" id="GHA55399.1"/>
    </source>
</evidence>
<dbReference type="InterPro" id="IPR036388">
    <property type="entry name" value="WH-like_DNA-bd_sf"/>
</dbReference>
<dbReference type="NCBIfam" id="TIGR00738">
    <property type="entry name" value="rrf2_super"/>
    <property type="match status" value="1"/>
</dbReference>
<proteinExistence type="predicted"/>
<dbReference type="Pfam" id="PF02082">
    <property type="entry name" value="Rrf2"/>
    <property type="match status" value="1"/>
</dbReference>
<comment type="cofactor">
    <cofactor evidence="2">
        <name>[2Fe-2S] cluster</name>
        <dbReference type="ChEBI" id="CHEBI:190135"/>
    </cofactor>
</comment>